<evidence type="ECO:0000256" key="6">
    <source>
        <dbReference type="PROSITE-ProRule" id="PRU01363"/>
    </source>
</evidence>
<dbReference type="InterPro" id="IPR036291">
    <property type="entry name" value="NAD(P)-bd_dom_sf"/>
</dbReference>
<dbReference type="Gene3D" id="1.10.1200.10">
    <property type="entry name" value="ACP-like"/>
    <property type="match status" value="1"/>
</dbReference>
<dbReference type="Gene3D" id="3.40.366.10">
    <property type="entry name" value="Malonyl-Coenzyme A Acyl Carrier Protein, domain 2"/>
    <property type="match status" value="1"/>
</dbReference>
<dbReference type="SMART" id="SM00826">
    <property type="entry name" value="PKS_DH"/>
    <property type="match status" value="1"/>
</dbReference>
<evidence type="ECO:0000313" key="11">
    <source>
        <dbReference type="Proteomes" id="UP000319257"/>
    </source>
</evidence>
<dbReference type="SUPFAM" id="SSF51735">
    <property type="entry name" value="NAD(P)-binding Rossmann-fold domains"/>
    <property type="match status" value="2"/>
</dbReference>
<dbReference type="SMART" id="SM00825">
    <property type="entry name" value="PKS_KS"/>
    <property type="match status" value="1"/>
</dbReference>
<dbReference type="CDD" id="cd00833">
    <property type="entry name" value="PKS"/>
    <property type="match status" value="1"/>
</dbReference>
<dbReference type="SUPFAM" id="SSF47336">
    <property type="entry name" value="ACP-like"/>
    <property type="match status" value="1"/>
</dbReference>
<dbReference type="SMART" id="SM00822">
    <property type="entry name" value="PKS_KR"/>
    <property type="match status" value="1"/>
</dbReference>
<dbReference type="SUPFAM" id="SSF52151">
    <property type="entry name" value="FabD/lysophospholipase-like"/>
    <property type="match status" value="1"/>
</dbReference>
<dbReference type="InterPro" id="IPR001227">
    <property type="entry name" value="Ac_transferase_dom_sf"/>
</dbReference>
<evidence type="ECO:0000256" key="1">
    <source>
        <dbReference type="ARBA" id="ARBA00022450"/>
    </source>
</evidence>
<gene>
    <name evidence="10" type="ORF">E0L32_010997</name>
</gene>
<dbReference type="PROSITE" id="PS00606">
    <property type="entry name" value="KS3_1"/>
    <property type="match status" value="1"/>
</dbReference>
<feature type="active site" description="Proton donor; for dehydratase activity" evidence="6">
    <location>
        <position position="1189"/>
    </location>
</feature>
<evidence type="ECO:0000259" key="7">
    <source>
        <dbReference type="PROSITE" id="PS50075"/>
    </source>
</evidence>
<protein>
    <submittedName>
        <fullName evidence="10">Uncharacterized protein</fullName>
    </submittedName>
</protein>
<accession>A0A507AF13</accession>
<dbReference type="InterPro" id="IPR049551">
    <property type="entry name" value="PKS_DH_C"/>
</dbReference>
<feature type="region of interest" description="N-terminal hotdog fold" evidence="6">
    <location>
        <begin position="963"/>
        <end position="1092"/>
    </location>
</feature>
<dbReference type="Pfam" id="PF08659">
    <property type="entry name" value="KR"/>
    <property type="match status" value="1"/>
</dbReference>
<dbReference type="InterPro" id="IPR014030">
    <property type="entry name" value="Ketoacyl_synth_N"/>
</dbReference>
<feature type="domain" description="PKS/mFAS DH" evidence="9">
    <location>
        <begin position="963"/>
        <end position="1277"/>
    </location>
</feature>
<dbReference type="GO" id="GO:0004312">
    <property type="term" value="F:fatty acid synthase activity"/>
    <property type="evidence" value="ECO:0007669"/>
    <property type="project" value="TreeGrafter"/>
</dbReference>
<dbReference type="PROSITE" id="PS50075">
    <property type="entry name" value="CARRIER"/>
    <property type="match status" value="1"/>
</dbReference>
<dbReference type="InterPro" id="IPR032821">
    <property type="entry name" value="PKS_assoc"/>
</dbReference>
<dbReference type="PANTHER" id="PTHR43775">
    <property type="entry name" value="FATTY ACID SYNTHASE"/>
    <property type="match status" value="1"/>
</dbReference>
<dbReference type="InterPro" id="IPR011032">
    <property type="entry name" value="GroES-like_sf"/>
</dbReference>
<dbReference type="GO" id="GO:0006633">
    <property type="term" value="P:fatty acid biosynthetic process"/>
    <property type="evidence" value="ECO:0007669"/>
    <property type="project" value="InterPro"/>
</dbReference>
<evidence type="ECO:0000256" key="2">
    <source>
        <dbReference type="ARBA" id="ARBA00022553"/>
    </source>
</evidence>
<feature type="region of interest" description="C-terminal hotdog fold" evidence="6">
    <location>
        <begin position="1122"/>
        <end position="1277"/>
    </location>
</feature>
<dbReference type="InterPro" id="IPR014043">
    <property type="entry name" value="Acyl_transferase_dom"/>
</dbReference>
<dbReference type="InterPro" id="IPR018201">
    <property type="entry name" value="Ketoacyl_synth_AS"/>
</dbReference>
<evidence type="ECO:0000256" key="3">
    <source>
        <dbReference type="ARBA" id="ARBA00022679"/>
    </source>
</evidence>
<evidence type="ECO:0000259" key="8">
    <source>
        <dbReference type="PROSITE" id="PS52004"/>
    </source>
</evidence>
<dbReference type="Pfam" id="PF14765">
    <property type="entry name" value="PS-DH"/>
    <property type="match status" value="1"/>
</dbReference>
<dbReference type="Pfam" id="PF21089">
    <property type="entry name" value="PKS_DH_N"/>
    <property type="match status" value="1"/>
</dbReference>
<dbReference type="InterPro" id="IPR049900">
    <property type="entry name" value="PKS_mFAS_DH"/>
</dbReference>
<feature type="domain" description="Ketosynthase family 3 (KS3)" evidence="8">
    <location>
        <begin position="15"/>
        <end position="441"/>
    </location>
</feature>
<dbReference type="Pfam" id="PF16197">
    <property type="entry name" value="KAsynt_C_assoc"/>
    <property type="match status" value="1"/>
</dbReference>
<dbReference type="InterPro" id="IPR020843">
    <property type="entry name" value="ER"/>
</dbReference>
<dbReference type="InterPro" id="IPR020841">
    <property type="entry name" value="PKS_Beta-ketoAc_synthase_dom"/>
</dbReference>
<dbReference type="OrthoDB" id="329835at2759"/>
<dbReference type="SUPFAM" id="SSF50129">
    <property type="entry name" value="GroES-like"/>
    <property type="match status" value="1"/>
</dbReference>
<dbReference type="Pfam" id="PF00550">
    <property type="entry name" value="PP-binding"/>
    <property type="match status" value="1"/>
</dbReference>
<dbReference type="Pfam" id="PF00109">
    <property type="entry name" value="ketoacyl-synt"/>
    <property type="match status" value="1"/>
</dbReference>
<dbReference type="EMBL" id="SKBQ01000095">
    <property type="protein sequence ID" value="TPX07102.1"/>
    <property type="molecule type" value="Genomic_DNA"/>
</dbReference>
<dbReference type="RefSeq" id="XP_030988813.1">
    <property type="nucleotide sequence ID" value="XM_031133678.1"/>
</dbReference>
<dbReference type="InterPro" id="IPR009081">
    <property type="entry name" value="PP-bd_ACP"/>
</dbReference>
<dbReference type="CDD" id="cd05195">
    <property type="entry name" value="enoyl_red"/>
    <property type="match status" value="1"/>
</dbReference>
<evidence type="ECO:0000256" key="4">
    <source>
        <dbReference type="ARBA" id="ARBA00023002"/>
    </source>
</evidence>
<dbReference type="InterPro" id="IPR042104">
    <property type="entry name" value="PKS_dehydratase_sf"/>
</dbReference>
<keyword evidence="1" id="KW-0596">Phosphopantetheine</keyword>
<reference evidence="10 11" key="1">
    <citation type="submission" date="2019-06" db="EMBL/GenBank/DDBJ databases">
        <title>Draft genome sequence of the filamentous fungus Phialemoniopsis curvata isolated from diesel fuel.</title>
        <authorList>
            <person name="Varaljay V.A."/>
            <person name="Lyon W.J."/>
            <person name="Crouch A.L."/>
            <person name="Drake C.E."/>
            <person name="Hollomon J.M."/>
            <person name="Nadeau L.J."/>
            <person name="Nunn H.S."/>
            <person name="Stevenson B.S."/>
            <person name="Bojanowski C.L."/>
            <person name="Crookes-Goodson W.J."/>
        </authorList>
    </citation>
    <scope>NUCLEOTIDE SEQUENCE [LARGE SCALE GENOMIC DNA]</scope>
    <source>
        <strain evidence="10 11">D216</strain>
    </source>
</reference>
<dbReference type="InterPro" id="IPR013968">
    <property type="entry name" value="PKS_KR"/>
</dbReference>
<keyword evidence="5" id="KW-0511">Multifunctional enzyme</keyword>
<dbReference type="InterPro" id="IPR016035">
    <property type="entry name" value="Acyl_Trfase/lysoPLipase"/>
</dbReference>
<evidence type="ECO:0000256" key="5">
    <source>
        <dbReference type="ARBA" id="ARBA00023268"/>
    </source>
</evidence>
<dbReference type="Proteomes" id="UP000319257">
    <property type="component" value="Unassembled WGS sequence"/>
</dbReference>
<dbReference type="SMART" id="SM00829">
    <property type="entry name" value="PKS_ER"/>
    <property type="match status" value="1"/>
</dbReference>
<name>A0A507AF13_9PEZI</name>
<proteinExistence type="predicted"/>
<organism evidence="10 11">
    <name type="scientific">Thyridium curvatum</name>
    <dbReference type="NCBI Taxonomy" id="1093900"/>
    <lineage>
        <taxon>Eukaryota</taxon>
        <taxon>Fungi</taxon>
        <taxon>Dikarya</taxon>
        <taxon>Ascomycota</taxon>
        <taxon>Pezizomycotina</taxon>
        <taxon>Sordariomycetes</taxon>
        <taxon>Sordariomycetidae</taxon>
        <taxon>Thyridiales</taxon>
        <taxon>Thyridiaceae</taxon>
        <taxon>Thyridium</taxon>
    </lineage>
</organism>
<dbReference type="SUPFAM" id="SSF55048">
    <property type="entry name" value="Probable ACP-binding domain of malonyl-CoA ACP transacylase"/>
    <property type="match status" value="1"/>
</dbReference>
<dbReference type="PANTHER" id="PTHR43775:SF29">
    <property type="entry name" value="ASPERFURANONE POLYKETIDE SYNTHASE AFOG-RELATED"/>
    <property type="match status" value="1"/>
</dbReference>
<dbReference type="InterPro" id="IPR049552">
    <property type="entry name" value="PKS_DH_N"/>
</dbReference>
<dbReference type="InterPro" id="IPR016036">
    <property type="entry name" value="Malonyl_transacylase_ACP-bd"/>
</dbReference>
<dbReference type="SUPFAM" id="SSF53901">
    <property type="entry name" value="Thiolase-like"/>
    <property type="match status" value="1"/>
</dbReference>
<dbReference type="Gene3D" id="3.40.47.10">
    <property type="match status" value="1"/>
</dbReference>
<keyword evidence="11" id="KW-1185">Reference proteome</keyword>
<keyword evidence="3" id="KW-0808">Transferase</keyword>
<dbReference type="Gene3D" id="3.40.50.720">
    <property type="entry name" value="NAD(P)-binding Rossmann-like Domain"/>
    <property type="match status" value="2"/>
</dbReference>
<dbReference type="InterPro" id="IPR020807">
    <property type="entry name" value="PKS_DH"/>
</dbReference>
<dbReference type="Gene3D" id="3.10.129.110">
    <property type="entry name" value="Polyketide synthase dehydratase"/>
    <property type="match status" value="1"/>
</dbReference>
<feature type="domain" description="Carrier" evidence="7">
    <location>
        <begin position="2329"/>
        <end position="2406"/>
    </location>
</feature>
<dbReference type="Pfam" id="PF02801">
    <property type="entry name" value="Ketoacyl-synt_C"/>
    <property type="match status" value="1"/>
</dbReference>
<keyword evidence="4" id="KW-0560">Oxidoreductase</keyword>
<dbReference type="PROSITE" id="PS52019">
    <property type="entry name" value="PKS_MFAS_DH"/>
    <property type="match status" value="1"/>
</dbReference>
<sequence length="2421" mass="262735">MGENVLHGGNMTLDYEPIAIVGVGCRLPGDTTSLANLWDLMRKSKAAHTVVPSQRWNSSAWHHPNQDRKGAVAPDSAFFLNQDVASFDAPFFSTTPAEAAGMDPQKRMLLEVTYESLENAGMSLESVAGSLTGVYVGCMTNDYEILSTDDIYDQPHMAAAGSSEAMTANRVSWFFDFRGPSFTLDSACSSSLIALHLACQSLRLRETDMNVVAGVNLMLHPRTSSQLTAMHMLSPDGTSHSFDDRANGYGRGEGIGAIIVKRLSDAVRDGDTIRAVIRGSATNVDGKTPSVTMPSTEAQAELIRTAYKVAGLPLEDTAYVELHGTGTPLGDPIELAAIASTFGACGRPDKAPVYVGSIKPNVGHTEGCAGLAGVLKAIVSLEKGVILPTAGVETVNPKLKFDAWKLALAPDVIPWPTDDPRRISVNSFGFGGANAHVIMDDAYHYMKQHGIKGFHSTEVPSTLSNGTAHNTMETRPADQKLFVFSARDQPGLSKLAAAFQSYTNSAEQGMSSEKKAKLLANIAYSLAHKRSLFDYRSSEVASSLEQLAKQLEKGLPRVLRRLAKSEGVAFVFTGQGAQWAGMGKELLSNPVFAKSIETSRNCLASLGCQFDLLEELQRTADSKVDSPEYSQPLCTSVQIALVDLLRFWGVQPKAVVGHSSGEIAGAYGAGIITHEDAIKVSYFRGVYSLKVAKGPRRGAMLAAGISEEDALRILKARGYKGVVTTACINSPNSVTLSGDVDEITALESEISKSGKFARKLRVSTAYHSAHMQDVAEECLAAMTAVGVADPRETDVPMFSSLTGDLITYTEVDKTYWVRNMTQPVRFSQAVHQLLTRAPDPSRSRGRATTPRKWNSLVEIGPHSALKAPLVQIMENVSKKLATELEYTSMLSRGEDAVTTSLKCAGTLWALGNPLSLACVNSEEEAVGLQLLTDLPSYPWNHDRQYWHEPKTMRSERLKTVARSDLLGFPVDNQNPYEPQWKNYLRISENPWIEDHAITGTTLYPAAGMLVMVIEAAQQIASPDQLVRGIEFRDVHFERGLVVPSDGAIETLLSIKQPTSGDDNYQFTVFSNLGTGPWSKHCRGAFSIQYEDKVNGPADAGDPATFEWKRRTDLYNHIKNLPGKEADVEKLYEDLEAIGMEYGETFQNLTSLMIAENGAGCHGTVKVPDTLSIMPDNYEYPHCIHPATLDSIFHLMVATISDGSTMKEAAVPFHLKRMYVANELPHVAGSLFHGYANLDFKDGDLLSASMVVSDETWREPKVIVDSLIMKQVTGGSADALGQDSATDVEPRCTKLVWNLDPSLFIRTKNIAYGQSALTTLEAVRGLRDWLEIEYHKSPLKSVLLIGSSISRDIVQELSALSRLNGTYQSISQLVVSDTTETGLELWRAAIASTGLTLDTVFKVWNLDDDNFSPLADHSFDLIITGGHWPGSRVQSLLDKSLQPEGRLLVLESVPDDTSENRLEANGVSHHKFDKQGIKLEGGILTVAAKARQDHPGIERMALLLPSDILDDITAILASNLESVLKLRNITVSRVTMLDKGALSGHRYFISLLDLQHGFADRWTAFEFDQFKELIHHAEHIFWLGKGGQMIKPSEEGLSKSSTTGLFRVLRNESPQVALIQLDLSSTCDVTSTSTAELIAHTWAASIATDAEQTEREFAEHQGAVLIPRFVQLQAFDNEIAIATGAAPATLVKMGSKGPLRLEVKQKTLEGSIWEPDADIACNTLGPNEVEVKVSHISTPSTGSEAQAVSTLGTQLAGVITKVGSGVVGVSQGNHVFLLRNSPGCSTLVRQDASRVRKVPSNIPPAAAATLAWLYLAAAYILEDVVRLQHDDIVLIHDGASVYSQALVTVACRLGGKVFTTYSTPDERRRLVQDFSLDENILVHDGGFMTPSYLLHRTGGRHIDAFITANPSATLTQDLQKWVADYARIAVLSHGEAKSLPINLSGRNLNLSTIDLEHILTANSSPVHRLLPRLDQYLQPGFKFPVTTVPIADAPKISKLFNSSENQGILALELSDNLEVPVATQKADPLQLDHDGTYILAGGLGSLGLRISKLMAHHGAGHIVLLSRSGSKPKYEPDLREIAALGTNIDVLRCDVTSEDNVKSTVASLLGDGRKIRGFVQCAMVLQVSLQTNDPIIFDNMTHEQWQKAYDPKVSGTWYLHKALPKDLDFFIMLSSVVSVIGNVAQANYAAGNSWMDALAHYRRTGLGLPAVSLNVGIVMDSDHTIDGAALADGGYLERFGHMAAVSTTLDELDIGLTASMRGHTVFDGELVPPQLVFGMNAALVPSRDQWARDAKFVHRVAPVSDDVAGSDDQAGPSLVEQLKGVASPPEASSIIMDSLKKHLAPSLGIQAADISDDEPLYTVGVDSFKAIEIRNHVFRELKSDISVFEILSPTPLAQLASVIVSRSQLVKIEGQKSEEPVA</sequence>
<evidence type="ECO:0000259" key="9">
    <source>
        <dbReference type="PROSITE" id="PS52019"/>
    </source>
</evidence>
<dbReference type="PROSITE" id="PS52004">
    <property type="entry name" value="KS3_2"/>
    <property type="match status" value="1"/>
</dbReference>
<dbReference type="Gene3D" id="3.90.180.10">
    <property type="entry name" value="Medium-chain alcohol dehydrogenases, catalytic domain"/>
    <property type="match status" value="1"/>
</dbReference>
<dbReference type="GO" id="GO:0044550">
    <property type="term" value="P:secondary metabolite biosynthetic process"/>
    <property type="evidence" value="ECO:0007669"/>
    <property type="project" value="TreeGrafter"/>
</dbReference>
<dbReference type="InterPro" id="IPR057326">
    <property type="entry name" value="KR_dom"/>
</dbReference>
<keyword evidence="2" id="KW-0597">Phosphoprotein</keyword>
<dbReference type="Pfam" id="PF00698">
    <property type="entry name" value="Acyl_transf_1"/>
    <property type="match status" value="1"/>
</dbReference>
<feature type="active site" description="Proton acceptor; for dehydratase activity" evidence="6">
    <location>
        <position position="995"/>
    </location>
</feature>
<dbReference type="InterPro" id="IPR036736">
    <property type="entry name" value="ACP-like_sf"/>
</dbReference>
<dbReference type="InterPro" id="IPR050091">
    <property type="entry name" value="PKS_NRPS_Biosynth_Enz"/>
</dbReference>
<dbReference type="InterPro" id="IPR014031">
    <property type="entry name" value="Ketoacyl_synth_C"/>
</dbReference>
<dbReference type="GeneID" id="41978444"/>
<evidence type="ECO:0000313" key="10">
    <source>
        <dbReference type="EMBL" id="TPX07102.1"/>
    </source>
</evidence>
<dbReference type="GO" id="GO:0016491">
    <property type="term" value="F:oxidoreductase activity"/>
    <property type="evidence" value="ECO:0007669"/>
    <property type="project" value="UniProtKB-KW"/>
</dbReference>
<dbReference type="InParanoid" id="A0A507AF13"/>
<dbReference type="InterPro" id="IPR016039">
    <property type="entry name" value="Thiolase-like"/>
</dbReference>
<dbReference type="SMART" id="SM00827">
    <property type="entry name" value="PKS_AT"/>
    <property type="match status" value="1"/>
</dbReference>
<comment type="caution">
    <text evidence="10">The sequence shown here is derived from an EMBL/GenBank/DDBJ whole genome shotgun (WGS) entry which is preliminary data.</text>
</comment>
<dbReference type="STRING" id="1093900.A0A507AF13"/>
<dbReference type="GO" id="GO:0004315">
    <property type="term" value="F:3-oxoacyl-[acyl-carrier-protein] synthase activity"/>
    <property type="evidence" value="ECO:0007669"/>
    <property type="project" value="InterPro"/>
</dbReference>